<comment type="caution">
    <text evidence="3">The sequence shown here is derived from an EMBL/GenBank/DDBJ whole genome shotgun (WGS) entry which is preliminary data.</text>
</comment>
<organism evidence="3 4">
    <name type="scientific">Riccia sorocarpa</name>
    <dbReference type="NCBI Taxonomy" id="122646"/>
    <lineage>
        <taxon>Eukaryota</taxon>
        <taxon>Viridiplantae</taxon>
        <taxon>Streptophyta</taxon>
        <taxon>Embryophyta</taxon>
        <taxon>Marchantiophyta</taxon>
        <taxon>Marchantiopsida</taxon>
        <taxon>Marchantiidae</taxon>
        <taxon>Marchantiales</taxon>
        <taxon>Ricciaceae</taxon>
        <taxon>Riccia</taxon>
    </lineage>
</organism>
<accession>A0ABD3G849</accession>
<keyword evidence="2" id="KW-0472">Membrane</keyword>
<dbReference type="EMBL" id="JBJQOH010000008">
    <property type="protein sequence ID" value="KAL3675317.1"/>
    <property type="molecule type" value="Genomic_DNA"/>
</dbReference>
<keyword evidence="2" id="KW-1133">Transmembrane helix</keyword>
<gene>
    <name evidence="3" type="ORF">R1sor_025265</name>
</gene>
<evidence type="ECO:0000313" key="3">
    <source>
        <dbReference type="EMBL" id="KAL3675317.1"/>
    </source>
</evidence>
<keyword evidence="4" id="KW-1185">Reference proteome</keyword>
<sequence length="120" mass="13642">MVSQRTVICFKFFTGHAHVERKNLKCDVQSDVVQATIKPFLYDRCSFLLLKRPRDESDSVQPMRMKGGDEKERARGRSVEAPRNPKRGRPCSYWRSLLASLGSFPTLPLAAFLPAHVLPP</sequence>
<proteinExistence type="predicted"/>
<evidence type="ECO:0000313" key="4">
    <source>
        <dbReference type="Proteomes" id="UP001633002"/>
    </source>
</evidence>
<protein>
    <submittedName>
        <fullName evidence="3">Uncharacterized protein</fullName>
    </submittedName>
</protein>
<evidence type="ECO:0000256" key="1">
    <source>
        <dbReference type="SAM" id="MobiDB-lite"/>
    </source>
</evidence>
<dbReference type="Proteomes" id="UP001633002">
    <property type="component" value="Unassembled WGS sequence"/>
</dbReference>
<dbReference type="AlphaFoldDB" id="A0ABD3G849"/>
<keyword evidence="2" id="KW-0812">Transmembrane</keyword>
<feature type="region of interest" description="Disordered" evidence="1">
    <location>
        <begin position="56"/>
        <end position="89"/>
    </location>
</feature>
<name>A0ABD3G849_9MARC</name>
<reference evidence="3 4" key="1">
    <citation type="submission" date="2024-09" db="EMBL/GenBank/DDBJ databases">
        <title>Chromosome-scale assembly of Riccia sorocarpa.</title>
        <authorList>
            <person name="Paukszto L."/>
        </authorList>
    </citation>
    <scope>NUCLEOTIDE SEQUENCE [LARGE SCALE GENOMIC DNA]</scope>
    <source>
        <strain evidence="3">LP-2024</strain>
        <tissue evidence="3">Aerial parts of the thallus</tissue>
    </source>
</reference>
<feature type="transmembrane region" description="Helical" evidence="2">
    <location>
        <begin position="93"/>
        <end position="113"/>
    </location>
</feature>
<feature type="compositionally biased region" description="Basic and acidic residues" evidence="1">
    <location>
        <begin position="66"/>
        <end position="80"/>
    </location>
</feature>
<evidence type="ECO:0000256" key="2">
    <source>
        <dbReference type="SAM" id="Phobius"/>
    </source>
</evidence>